<feature type="repeat" description="ANK" evidence="3">
    <location>
        <begin position="86"/>
        <end position="118"/>
    </location>
</feature>
<dbReference type="InterPro" id="IPR036770">
    <property type="entry name" value="Ankyrin_rpt-contain_sf"/>
</dbReference>
<name>A0AAD4CC41_ASPNN</name>
<dbReference type="SMART" id="SM00248">
    <property type="entry name" value="ANK"/>
    <property type="match status" value="4"/>
</dbReference>
<evidence type="ECO:0000313" key="5">
    <source>
        <dbReference type="Proteomes" id="UP001194746"/>
    </source>
</evidence>
<feature type="repeat" description="ANK" evidence="3">
    <location>
        <begin position="25"/>
        <end position="53"/>
    </location>
</feature>
<evidence type="ECO:0000256" key="3">
    <source>
        <dbReference type="PROSITE-ProRule" id="PRU00023"/>
    </source>
</evidence>
<dbReference type="PROSITE" id="PS50088">
    <property type="entry name" value="ANK_REPEAT"/>
    <property type="match status" value="4"/>
</dbReference>
<dbReference type="Pfam" id="PF12796">
    <property type="entry name" value="Ank_2"/>
    <property type="match status" value="2"/>
</dbReference>
<feature type="repeat" description="ANK" evidence="3">
    <location>
        <begin position="53"/>
        <end position="85"/>
    </location>
</feature>
<reference evidence="4" key="2">
    <citation type="submission" date="2020-02" db="EMBL/GenBank/DDBJ databases">
        <authorList>
            <person name="Gilchrist C.L.M."/>
            <person name="Chooi Y.-H."/>
        </authorList>
    </citation>
    <scope>NUCLEOTIDE SEQUENCE</scope>
    <source>
        <strain evidence="4">MST-FP2251</strain>
    </source>
</reference>
<evidence type="ECO:0000256" key="2">
    <source>
        <dbReference type="ARBA" id="ARBA00023043"/>
    </source>
</evidence>
<dbReference type="PANTHER" id="PTHR24193:SF121">
    <property type="entry name" value="ADA2A-CONTAINING COMPLEX COMPONENT 3, ISOFORM D"/>
    <property type="match status" value="1"/>
</dbReference>
<sequence>MIFRKLETLLTRWFPYDCDDWIDAALGEAAKHGHRSVVQLLVQQGANINMRDTAGTPLIQAAAAAHGDVVEYLLKEGANVHCTNKYGQTALCAAASAGDLNATKALIEHGAKVNATSPRDEDGDTALLLAAQGGHEKVVECLLSEGANTHHVNNCNATALQLAVDAR</sequence>
<protein>
    <submittedName>
        <fullName evidence="4">Uncharacterized protein</fullName>
    </submittedName>
</protein>
<proteinExistence type="predicted"/>
<dbReference type="InterPro" id="IPR050663">
    <property type="entry name" value="Ankyrin-SOCS_Box"/>
</dbReference>
<keyword evidence="2 3" id="KW-0040">ANK repeat</keyword>
<reference evidence="4" key="1">
    <citation type="journal article" date="2019" name="Beilstein J. Org. Chem.">
        <title>Nanangenines: drimane sesquiterpenoids as the dominant metabolite cohort of a novel Australian fungus, Aspergillus nanangensis.</title>
        <authorList>
            <person name="Lacey H.J."/>
            <person name="Gilchrist C.L.M."/>
            <person name="Crombie A."/>
            <person name="Kalaitzis J.A."/>
            <person name="Vuong D."/>
            <person name="Rutledge P.J."/>
            <person name="Turner P."/>
            <person name="Pitt J.I."/>
            <person name="Lacey E."/>
            <person name="Chooi Y.H."/>
            <person name="Piggott A.M."/>
        </authorList>
    </citation>
    <scope>NUCLEOTIDE SEQUENCE</scope>
    <source>
        <strain evidence="4">MST-FP2251</strain>
    </source>
</reference>
<accession>A0AAD4CC41</accession>
<gene>
    <name evidence="4" type="ORF">FE257_004306</name>
</gene>
<dbReference type="Gene3D" id="1.25.40.20">
    <property type="entry name" value="Ankyrin repeat-containing domain"/>
    <property type="match status" value="2"/>
</dbReference>
<dbReference type="GO" id="GO:0045944">
    <property type="term" value="P:positive regulation of transcription by RNA polymerase II"/>
    <property type="evidence" value="ECO:0007669"/>
    <property type="project" value="TreeGrafter"/>
</dbReference>
<dbReference type="SUPFAM" id="SSF48403">
    <property type="entry name" value="Ankyrin repeat"/>
    <property type="match status" value="1"/>
</dbReference>
<keyword evidence="1" id="KW-0677">Repeat</keyword>
<dbReference type="PROSITE" id="PS50297">
    <property type="entry name" value="ANK_REP_REGION"/>
    <property type="match status" value="4"/>
</dbReference>
<dbReference type="Proteomes" id="UP001194746">
    <property type="component" value="Unassembled WGS sequence"/>
</dbReference>
<comment type="caution">
    <text evidence="4">The sequence shown here is derived from an EMBL/GenBank/DDBJ whole genome shotgun (WGS) entry which is preliminary data.</text>
</comment>
<keyword evidence="5" id="KW-1185">Reference proteome</keyword>
<dbReference type="EMBL" id="VCAU01000190">
    <property type="protein sequence ID" value="KAF9883052.1"/>
    <property type="molecule type" value="Genomic_DNA"/>
</dbReference>
<feature type="repeat" description="ANK" evidence="3">
    <location>
        <begin position="122"/>
        <end position="154"/>
    </location>
</feature>
<dbReference type="InterPro" id="IPR002110">
    <property type="entry name" value="Ankyrin_rpt"/>
</dbReference>
<evidence type="ECO:0000313" key="4">
    <source>
        <dbReference type="EMBL" id="KAF9883052.1"/>
    </source>
</evidence>
<dbReference type="PANTHER" id="PTHR24193">
    <property type="entry name" value="ANKYRIN REPEAT PROTEIN"/>
    <property type="match status" value="1"/>
</dbReference>
<organism evidence="4 5">
    <name type="scientific">Aspergillus nanangensis</name>
    <dbReference type="NCBI Taxonomy" id="2582783"/>
    <lineage>
        <taxon>Eukaryota</taxon>
        <taxon>Fungi</taxon>
        <taxon>Dikarya</taxon>
        <taxon>Ascomycota</taxon>
        <taxon>Pezizomycotina</taxon>
        <taxon>Eurotiomycetes</taxon>
        <taxon>Eurotiomycetidae</taxon>
        <taxon>Eurotiales</taxon>
        <taxon>Aspergillaceae</taxon>
        <taxon>Aspergillus</taxon>
        <taxon>Aspergillus subgen. Circumdati</taxon>
    </lineage>
</organism>
<dbReference type="AlphaFoldDB" id="A0AAD4CC41"/>
<dbReference type="GO" id="GO:0005634">
    <property type="term" value="C:nucleus"/>
    <property type="evidence" value="ECO:0007669"/>
    <property type="project" value="TreeGrafter"/>
</dbReference>
<dbReference type="GO" id="GO:0000976">
    <property type="term" value="F:transcription cis-regulatory region binding"/>
    <property type="evidence" value="ECO:0007669"/>
    <property type="project" value="TreeGrafter"/>
</dbReference>
<evidence type="ECO:0000256" key="1">
    <source>
        <dbReference type="ARBA" id="ARBA00022737"/>
    </source>
</evidence>